<name>A0A2S7WFI1_9FLAO</name>
<organism evidence="6 7">
    <name type="scientific">Polaribacter gangjinensis</name>
    <dbReference type="NCBI Taxonomy" id="574710"/>
    <lineage>
        <taxon>Bacteria</taxon>
        <taxon>Pseudomonadati</taxon>
        <taxon>Bacteroidota</taxon>
        <taxon>Flavobacteriia</taxon>
        <taxon>Flavobacteriales</taxon>
        <taxon>Flavobacteriaceae</taxon>
    </lineage>
</organism>
<dbReference type="InterPro" id="IPR015424">
    <property type="entry name" value="PyrdxlP-dep_Trfase"/>
</dbReference>
<evidence type="ECO:0000256" key="1">
    <source>
        <dbReference type="ARBA" id="ARBA00022898"/>
    </source>
</evidence>
<dbReference type="InterPro" id="IPR015421">
    <property type="entry name" value="PyrdxlP-dep_Trfase_major"/>
</dbReference>
<evidence type="ECO:0000313" key="7">
    <source>
        <dbReference type="Proteomes" id="UP000237608"/>
    </source>
</evidence>
<protein>
    <submittedName>
        <fullName evidence="6">Transcriptional regulator</fullName>
    </submittedName>
</protein>
<dbReference type="Gene3D" id="3.90.1150.10">
    <property type="entry name" value="Aspartate Aminotransferase, domain 1"/>
    <property type="match status" value="1"/>
</dbReference>
<comment type="caution">
    <text evidence="6">The sequence shown here is derived from an EMBL/GenBank/DDBJ whole genome shotgun (WGS) entry which is preliminary data.</text>
</comment>
<evidence type="ECO:0000313" key="6">
    <source>
        <dbReference type="EMBL" id="PQJ76176.1"/>
    </source>
</evidence>
<feature type="modified residue" description="N6-(pyridoxal phosphate)lysine" evidence="4">
    <location>
        <position position="192"/>
    </location>
</feature>
<keyword evidence="1 4" id="KW-0663">Pyridoxal phosphate</keyword>
<gene>
    <name evidence="6" type="ORF">BTO13_07490</name>
</gene>
<dbReference type="OrthoDB" id="9804264at2"/>
<dbReference type="Pfam" id="PF01041">
    <property type="entry name" value="DegT_DnrJ_EryC1"/>
    <property type="match status" value="1"/>
</dbReference>
<sequence>MKKIQMVDLQSQYEKIKDAVDQSIQQVLNTATYINGPLVKEFQEDLEKYLNVKHVIPCANGTDALQIAMMGLDLKPGDEVITADFTFAATVEVIALLQLTPVLVDVDQKTFNIDIEAIKKAITPKTKAIVPVHLFGQVANMEAILEIAKEHNLYVIEDNAQAIGADYTFSDGSKQKAGTIGTVGTTSFFPSKNLGCYGDGGAIFTNDDDLAHKLRGIVNHGMYERYYHDVVGVNSRLDSIQAGVLKIKLPHLDTYCNTRRNAARFYTKALKNHPAIITPTTQSNTTKNCGELCDFCDCHVFHQYTLQITNGKRDALHKHLLDNGIPNAIYYPVALHAQKAYQDERYKEADFPVTNQLVKTVISLPMHTELDEEQLTFITETIIKFLN</sequence>
<dbReference type="CDD" id="cd00616">
    <property type="entry name" value="AHBA_syn"/>
    <property type="match status" value="1"/>
</dbReference>
<dbReference type="PANTHER" id="PTHR30244">
    <property type="entry name" value="TRANSAMINASE"/>
    <property type="match status" value="1"/>
</dbReference>
<evidence type="ECO:0000256" key="5">
    <source>
        <dbReference type="RuleBase" id="RU004508"/>
    </source>
</evidence>
<evidence type="ECO:0000256" key="4">
    <source>
        <dbReference type="PIRSR" id="PIRSR000390-2"/>
    </source>
</evidence>
<dbReference type="EMBL" id="MSCL01000001">
    <property type="protein sequence ID" value="PQJ76176.1"/>
    <property type="molecule type" value="Genomic_DNA"/>
</dbReference>
<dbReference type="Proteomes" id="UP000237608">
    <property type="component" value="Unassembled WGS sequence"/>
</dbReference>
<dbReference type="InterPro" id="IPR000653">
    <property type="entry name" value="DegT/StrS_aminotransferase"/>
</dbReference>
<evidence type="ECO:0000256" key="3">
    <source>
        <dbReference type="PIRSR" id="PIRSR000390-1"/>
    </source>
</evidence>
<dbReference type="RefSeq" id="WP_105047310.1">
    <property type="nucleotide sequence ID" value="NZ_CP150662.1"/>
</dbReference>
<dbReference type="FunFam" id="3.40.640.10:FF:000089">
    <property type="entry name" value="Aminotransferase, DegT/DnrJ/EryC1/StrS family"/>
    <property type="match status" value="1"/>
</dbReference>
<dbReference type="InterPro" id="IPR015422">
    <property type="entry name" value="PyrdxlP-dep_Trfase_small"/>
</dbReference>
<dbReference type="SUPFAM" id="SSF53383">
    <property type="entry name" value="PLP-dependent transferases"/>
    <property type="match status" value="1"/>
</dbReference>
<dbReference type="GO" id="GO:0008483">
    <property type="term" value="F:transaminase activity"/>
    <property type="evidence" value="ECO:0007669"/>
    <property type="project" value="TreeGrafter"/>
</dbReference>
<reference evidence="6 7" key="1">
    <citation type="submission" date="2016-12" db="EMBL/GenBank/DDBJ databases">
        <title>Trade-off between light-utilization and light-protection in marine flavobacteria.</title>
        <authorList>
            <person name="Kumagai Y."/>
            <person name="Yoshizawa S."/>
            <person name="Kogure K."/>
            <person name="Iwasaki W."/>
        </authorList>
    </citation>
    <scope>NUCLEOTIDE SEQUENCE [LARGE SCALE GENOMIC DNA]</scope>
    <source>
        <strain evidence="6 7">KCTC 22729</strain>
    </source>
</reference>
<feature type="active site" description="Proton acceptor" evidence="3">
    <location>
        <position position="192"/>
    </location>
</feature>
<dbReference type="AlphaFoldDB" id="A0A2S7WFI1"/>
<dbReference type="GO" id="GO:0000271">
    <property type="term" value="P:polysaccharide biosynthetic process"/>
    <property type="evidence" value="ECO:0007669"/>
    <property type="project" value="TreeGrafter"/>
</dbReference>
<proteinExistence type="inferred from homology"/>
<dbReference type="Gene3D" id="3.40.640.10">
    <property type="entry name" value="Type I PLP-dependent aspartate aminotransferase-like (Major domain)"/>
    <property type="match status" value="1"/>
</dbReference>
<accession>A0A2S7WFI1</accession>
<evidence type="ECO:0000256" key="2">
    <source>
        <dbReference type="ARBA" id="ARBA00037999"/>
    </source>
</evidence>
<keyword evidence="7" id="KW-1185">Reference proteome</keyword>
<dbReference type="PIRSF" id="PIRSF000390">
    <property type="entry name" value="PLP_StrS"/>
    <property type="match status" value="1"/>
</dbReference>
<dbReference type="PANTHER" id="PTHR30244:SF36">
    <property type="entry name" value="3-OXO-GLUCOSE-6-PHOSPHATE:GLUTAMATE AMINOTRANSFERASE"/>
    <property type="match status" value="1"/>
</dbReference>
<dbReference type="GO" id="GO:0030170">
    <property type="term" value="F:pyridoxal phosphate binding"/>
    <property type="evidence" value="ECO:0007669"/>
    <property type="project" value="UniProtKB-ARBA"/>
</dbReference>
<comment type="similarity">
    <text evidence="2 5">Belongs to the DegT/DnrJ/EryC1 family.</text>
</comment>